<dbReference type="Pfam" id="PF03713">
    <property type="entry name" value="DUF305"/>
    <property type="match status" value="2"/>
</dbReference>
<evidence type="ECO:0000259" key="1">
    <source>
        <dbReference type="Pfam" id="PF03713"/>
    </source>
</evidence>
<dbReference type="PANTHER" id="PTHR36933">
    <property type="entry name" value="SLL0788 PROTEIN"/>
    <property type="match status" value="1"/>
</dbReference>
<dbReference type="RefSeq" id="WP_022031266.1">
    <property type="nucleotide sequence ID" value="NZ_BQNJ01000002.1"/>
</dbReference>
<organism evidence="2 3">
    <name type="scientific">Hungatella hathewayi</name>
    <dbReference type="NCBI Taxonomy" id="154046"/>
    <lineage>
        <taxon>Bacteria</taxon>
        <taxon>Bacillati</taxon>
        <taxon>Bacillota</taxon>
        <taxon>Clostridia</taxon>
        <taxon>Lachnospirales</taxon>
        <taxon>Lachnospiraceae</taxon>
        <taxon>Hungatella</taxon>
    </lineage>
</organism>
<dbReference type="Gene3D" id="1.20.1260.10">
    <property type="match status" value="2"/>
</dbReference>
<protein>
    <recommendedName>
        <fullName evidence="1">DUF305 domain-containing protein</fullName>
    </recommendedName>
</protein>
<dbReference type="InterPro" id="IPR005183">
    <property type="entry name" value="DUF305_CopM-like"/>
</dbReference>
<proteinExistence type="predicted"/>
<name>A0A413XCZ2_9FIRM</name>
<gene>
    <name evidence="2" type="ORF">CE91St55_62750</name>
</gene>
<evidence type="ECO:0000313" key="3">
    <source>
        <dbReference type="Proteomes" id="UP001055091"/>
    </source>
</evidence>
<dbReference type="PANTHER" id="PTHR36933:SF1">
    <property type="entry name" value="SLL0788 PROTEIN"/>
    <property type="match status" value="1"/>
</dbReference>
<reference evidence="2" key="1">
    <citation type="submission" date="2022-01" db="EMBL/GenBank/DDBJ databases">
        <title>Novel bile acid biosynthetic pathways are enriched in the microbiome of centenarians.</title>
        <authorList>
            <person name="Sato Y."/>
            <person name="Atarashi K."/>
            <person name="Plichta R.D."/>
            <person name="Arai Y."/>
            <person name="Sasajima S."/>
            <person name="Kearney M.S."/>
            <person name="Suda W."/>
            <person name="Takeshita K."/>
            <person name="Sasaki T."/>
            <person name="Okamoto S."/>
            <person name="Skelly N.A."/>
            <person name="Okamura Y."/>
            <person name="Vlamakis H."/>
            <person name="Li Y."/>
            <person name="Tanoue T."/>
            <person name="Takei H."/>
            <person name="Nittono H."/>
            <person name="Narushima S."/>
            <person name="Irie J."/>
            <person name="Itoh H."/>
            <person name="Moriya K."/>
            <person name="Sugiura Y."/>
            <person name="Suematsu M."/>
            <person name="Moritoki N."/>
            <person name="Shibata S."/>
            <person name="Littman R.D."/>
            <person name="Fischbach A.M."/>
            <person name="Uwamino Y."/>
            <person name="Inoue T."/>
            <person name="Honda A."/>
            <person name="Hattori M."/>
            <person name="Murai T."/>
            <person name="Xavier J.R."/>
            <person name="Hirose N."/>
            <person name="Honda K."/>
        </authorList>
    </citation>
    <scope>NUCLEOTIDE SEQUENCE</scope>
    <source>
        <strain evidence="2">CE91-St55</strain>
    </source>
</reference>
<feature type="domain" description="DUF305" evidence="1">
    <location>
        <begin position="25"/>
        <end position="90"/>
    </location>
</feature>
<comment type="caution">
    <text evidence="2">The sequence shown here is derived from an EMBL/GenBank/DDBJ whole genome shotgun (WGS) entry which is preliminary data.</text>
</comment>
<dbReference type="AlphaFoldDB" id="A0A413XCZ2"/>
<dbReference type="EMBL" id="BQNJ01000002">
    <property type="protein sequence ID" value="GKH04294.1"/>
    <property type="molecule type" value="Genomic_DNA"/>
</dbReference>
<dbReference type="Proteomes" id="UP001055091">
    <property type="component" value="Unassembled WGS sequence"/>
</dbReference>
<dbReference type="InterPro" id="IPR012347">
    <property type="entry name" value="Ferritin-like"/>
</dbReference>
<evidence type="ECO:0000313" key="2">
    <source>
        <dbReference type="EMBL" id="GKH04294.1"/>
    </source>
</evidence>
<feature type="domain" description="DUF305" evidence="1">
    <location>
        <begin position="121"/>
        <end position="183"/>
    </location>
</feature>
<accession>A0A413XCZ2</accession>
<sequence length="194" mass="22482">MTKQEPMSIVTDKYLTCFHNILDQMVQQMNGAKLTNSISCNYIVQMIPHHKAAIEMSCNILQYTTLIPLQEIALSIIKEQTKSIETMEAIRSRCQMFCNQQQKIELFLCHCRQITQTMFEDMRNACSTNDINADFIREMIPHHRGAIQMSRNALQFPVCQELKPVIQSILVSQQNGIREMECLLKTIENCHRPC</sequence>